<gene>
    <name evidence="2" type="ORF">GN277_02530</name>
</gene>
<dbReference type="SUPFAM" id="SSF47413">
    <property type="entry name" value="lambda repressor-like DNA-binding domains"/>
    <property type="match status" value="1"/>
</dbReference>
<comment type="caution">
    <text evidence="2">The sequence shown here is derived from an EMBL/GenBank/DDBJ whole genome shotgun (WGS) entry which is preliminary data.</text>
</comment>
<accession>A0A7X3SHR0</accession>
<dbReference type="InterPro" id="IPR010982">
    <property type="entry name" value="Lambda_DNA-bd_dom_sf"/>
</dbReference>
<reference evidence="2 3" key="1">
    <citation type="submission" date="2019-12" db="EMBL/GenBank/DDBJ databases">
        <title>Sporaefaciens musculi gen. nov., sp. nov., a novel bacterium isolated from the caecum of an obese mouse.</title>
        <authorList>
            <person name="Rasmussen T.S."/>
            <person name="Streidl T."/>
            <person name="Hitch T.C.A."/>
            <person name="Wortmann E."/>
            <person name="Deptula P."/>
            <person name="Hansen M."/>
            <person name="Nielsen D.S."/>
            <person name="Clavel T."/>
            <person name="Vogensen F.K."/>
        </authorList>
    </citation>
    <scope>NUCLEOTIDE SEQUENCE [LARGE SCALE GENOMIC DNA]</scope>
    <source>
        <strain evidence="2 3">WCA-9-b2</strain>
    </source>
</reference>
<sequence length="81" mass="9487">MRKIVIDIERVLAEKGVSKTTLCYWCRLQRTQLNNYCKNKVVRVDLHTLEKMCDYLECDVCDILKMVETEGESEQEDGSIL</sequence>
<feature type="domain" description="HTH cro/C1-type" evidence="1">
    <location>
        <begin position="8"/>
        <end position="67"/>
    </location>
</feature>
<dbReference type="RefSeq" id="WP_159749554.1">
    <property type="nucleotide sequence ID" value="NZ_CASZNZ010000144.1"/>
</dbReference>
<evidence type="ECO:0000313" key="2">
    <source>
        <dbReference type="EMBL" id="MXP74336.1"/>
    </source>
</evidence>
<organism evidence="2 3">
    <name type="scientific">Sporofaciens musculi</name>
    <dbReference type="NCBI Taxonomy" id="2681861"/>
    <lineage>
        <taxon>Bacteria</taxon>
        <taxon>Bacillati</taxon>
        <taxon>Bacillota</taxon>
        <taxon>Clostridia</taxon>
        <taxon>Lachnospirales</taxon>
        <taxon>Lachnospiraceae</taxon>
        <taxon>Sporofaciens</taxon>
    </lineage>
</organism>
<dbReference type="Proteomes" id="UP000460412">
    <property type="component" value="Unassembled WGS sequence"/>
</dbReference>
<name>A0A7X3SHR0_9FIRM</name>
<protein>
    <submittedName>
        <fullName evidence="2">Helix-turn-helix domain-containing protein</fullName>
    </submittedName>
</protein>
<dbReference type="GO" id="GO:0003677">
    <property type="term" value="F:DNA binding"/>
    <property type="evidence" value="ECO:0007669"/>
    <property type="project" value="InterPro"/>
</dbReference>
<dbReference type="InterPro" id="IPR001387">
    <property type="entry name" value="Cro/C1-type_HTH"/>
</dbReference>
<dbReference type="AlphaFoldDB" id="A0A7X3SHR0"/>
<dbReference type="EMBL" id="WUQX01000001">
    <property type="protein sequence ID" value="MXP74336.1"/>
    <property type="molecule type" value="Genomic_DNA"/>
</dbReference>
<keyword evidence="3" id="KW-1185">Reference proteome</keyword>
<evidence type="ECO:0000313" key="3">
    <source>
        <dbReference type="Proteomes" id="UP000460412"/>
    </source>
</evidence>
<evidence type="ECO:0000259" key="1">
    <source>
        <dbReference type="Pfam" id="PF13443"/>
    </source>
</evidence>
<dbReference type="Gene3D" id="1.10.260.40">
    <property type="entry name" value="lambda repressor-like DNA-binding domains"/>
    <property type="match status" value="1"/>
</dbReference>
<proteinExistence type="predicted"/>
<dbReference type="Pfam" id="PF13443">
    <property type="entry name" value="HTH_26"/>
    <property type="match status" value="1"/>
</dbReference>